<feature type="domain" description="DYW" evidence="4">
    <location>
        <begin position="643"/>
        <end position="735"/>
    </location>
</feature>
<dbReference type="Pfam" id="PF14432">
    <property type="entry name" value="DYW_deaminase"/>
    <property type="match status" value="1"/>
</dbReference>
<dbReference type="InterPro" id="IPR032867">
    <property type="entry name" value="DYW_dom"/>
</dbReference>
<dbReference type="SUPFAM" id="SSF48452">
    <property type="entry name" value="TPR-like"/>
    <property type="match status" value="1"/>
</dbReference>
<dbReference type="EMBL" id="JAXUIC010000005">
    <property type="protein sequence ID" value="KAK4590341.1"/>
    <property type="molecule type" value="Genomic_DNA"/>
</dbReference>
<protein>
    <recommendedName>
        <fullName evidence="4">DYW domain-containing protein</fullName>
    </recommendedName>
</protein>
<keyword evidence="2" id="KW-0677">Repeat</keyword>
<dbReference type="Pfam" id="PF13041">
    <property type="entry name" value="PPR_2"/>
    <property type="match status" value="4"/>
</dbReference>
<proteinExistence type="inferred from homology"/>
<dbReference type="Proteomes" id="UP001324115">
    <property type="component" value="Unassembled WGS sequence"/>
</dbReference>
<dbReference type="GO" id="GO:0003723">
    <property type="term" value="F:RNA binding"/>
    <property type="evidence" value="ECO:0007669"/>
    <property type="project" value="InterPro"/>
</dbReference>
<name>A0AAN7FH16_QUERU</name>
<accession>A0AAN7FH16</accession>
<dbReference type="Gene3D" id="1.25.40.10">
    <property type="entry name" value="Tetratricopeptide repeat domain"/>
    <property type="match status" value="4"/>
</dbReference>
<comment type="caution">
    <text evidence="5">The sequence shown here is derived from an EMBL/GenBank/DDBJ whole genome shotgun (WGS) entry which is preliminary data.</text>
</comment>
<dbReference type="Pfam" id="PF20430">
    <property type="entry name" value="Eplus_motif"/>
    <property type="match status" value="1"/>
</dbReference>
<feature type="repeat" description="PPR" evidence="3">
    <location>
        <begin position="327"/>
        <end position="361"/>
    </location>
</feature>
<evidence type="ECO:0000256" key="2">
    <source>
        <dbReference type="ARBA" id="ARBA00022737"/>
    </source>
</evidence>
<dbReference type="InterPro" id="IPR046849">
    <property type="entry name" value="E2_motif"/>
</dbReference>
<evidence type="ECO:0000259" key="4">
    <source>
        <dbReference type="Pfam" id="PF14432"/>
    </source>
</evidence>
<evidence type="ECO:0000256" key="3">
    <source>
        <dbReference type="PROSITE-ProRule" id="PRU00708"/>
    </source>
</evidence>
<reference evidence="5 6" key="1">
    <citation type="journal article" date="2023" name="G3 (Bethesda)">
        <title>A haplotype-resolved chromosome-scale genome for Quercus rubra L. provides insights into the genetics of adaptive traits for red oak species.</title>
        <authorList>
            <person name="Kapoor B."/>
            <person name="Jenkins J."/>
            <person name="Schmutz J."/>
            <person name="Zhebentyayeva T."/>
            <person name="Kuelheim C."/>
            <person name="Coggeshall M."/>
            <person name="Heim C."/>
            <person name="Lasky J.R."/>
            <person name="Leites L."/>
            <person name="Islam-Faridi N."/>
            <person name="Romero-Severson J."/>
            <person name="DeLeo V.L."/>
            <person name="Lucas S.M."/>
            <person name="Lazic D."/>
            <person name="Gailing O."/>
            <person name="Carlson J."/>
            <person name="Staton M."/>
        </authorList>
    </citation>
    <scope>NUCLEOTIDE SEQUENCE [LARGE SCALE GENOMIC DNA]</scope>
    <source>
        <strain evidence="5">Pseudo-F2</strain>
    </source>
</reference>
<dbReference type="NCBIfam" id="TIGR00756">
    <property type="entry name" value="PPR"/>
    <property type="match status" value="6"/>
</dbReference>
<feature type="repeat" description="PPR" evidence="3">
    <location>
        <begin position="296"/>
        <end position="326"/>
    </location>
</feature>
<dbReference type="Pfam" id="PF01535">
    <property type="entry name" value="PPR"/>
    <property type="match status" value="3"/>
</dbReference>
<dbReference type="PROSITE" id="PS51375">
    <property type="entry name" value="PPR"/>
    <property type="match status" value="6"/>
</dbReference>
<evidence type="ECO:0000313" key="6">
    <source>
        <dbReference type="Proteomes" id="UP001324115"/>
    </source>
</evidence>
<sequence>MTTSLLHKAHTQFQSHYLHLTFSALHSSTLKRMASLFETCKSMDQLKQIHSHTIKTGLTSNPVLQNRIVASCCTCEWGDMKYARQMFDTLSEPSVFIWNTMIKGYSRIDFPENGVSMYLEMLSRNFRPDRYTFPFLLKGFTRDIALERGKELHCHVVKYGFDSNVFVQNSLVHMYSLCGWIDMARGVFDLSQTSDVVTWNVMMSGYNRIKKFIESIKLFDEMERKGLLPTSVTLVLVLSACSKLKDLDHGKRVHKYVKECRVEPSLMFENALIDMYAACGKMDLALGIFQNMKTRDVISWTPIVAGFANVGEVDLARKYFDQMLERDYVSWTAMIDGYLRVNRFKEALALFREMQTSNIKPDEFTMVSVLTACAHLGALELGEWIKTYIDKNKIKNDVYVGNALIDMYFKCGNVEKAQRIFKEMPRIDKFTWTAMILGLAINGQGEEALDMFSEMLKASIAPDDITYIGVLCACTHTGMVDMGRKFFIDMTSKHAIEPNVAHYGCMVDLLGRAGHLKEAHEVIKNMPMKPNSIVWSALLGACRVHKDVEMAEMAAKQILELEPENGAVYVLLCNIYAACKKWENLRKLRQLMVDRGIKKTPGCSLIEMSGIVHEFVAGDQSHPQSKEIYSKLDEMTRDLKFSGYSPDTSEISLDVGEEDKETALNRHSEKLAIAFALFNSGPGVTIRIVKNLRMCVDCHRVAKLVSKVYNREVIVRDKTRFHHFRHGSCSCKDYW</sequence>
<evidence type="ECO:0000313" key="5">
    <source>
        <dbReference type="EMBL" id="KAK4590341.1"/>
    </source>
</evidence>
<dbReference type="InterPro" id="IPR011990">
    <property type="entry name" value="TPR-like_helical_dom_sf"/>
</dbReference>
<organism evidence="5 6">
    <name type="scientific">Quercus rubra</name>
    <name type="common">Northern red oak</name>
    <name type="synonym">Quercus borealis</name>
    <dbReference type="NCBI Taxonomy" id="3512"/>
    <lineage>
        <taxon>Eukaryota</taxon>
        <taxon>Viridiplantae</taxon>
        <taxon>Streptophyta</taxon>
        <taxon>Embryophyta</taxon>
        <taxon>Tracheophyta</taxon>
        <taxon>Spermatophyta</taxon>
        <taxon>Magnoliopsida</taxon>
        <taxon>eudicotyledons</taxon>
        <taxon>Gunneridae</taxon>
        <taxon>Pentapetalae</taxon>
        <taxon>rosids</taxon>
        <taxon>fabids</taxon>
        <taxon>Fagales</taxon>
        <taxon>Fagaceae</taxon>
        <taxon>Quercus</taxon>
    </lineage>
</organism>
<dbReference type="AlphaFoldDB" id="A0AAN7FH16"/>
<dbReference type="GO" id="GO:0009451">
    <property type="term" value="P:RNA modification"/>
    <property type="evidence" value="ECO:0007669"/>
    <property type="project" value="InterPro"/>
</dbReference>
<keyword evidence="6" id="KW-1185">Reference proteome</keyword>
<dbReference type="InterPro" id="IPR046960">
    <property type="entry name" value="PPR_At4g14850-like_plant"/>
</dbReference>
<dbReference type="FunFam" id="1.25.40.10:FF:000348">
    <property type="entry name" value="Pentatricopeptide repeat-containing protein chloroplastic"/>
    <property type="match status" value="1"/>
</dbReference>
<dbReference type="GO" id="GO:0008270">
    <property type="term" value="F:zinc ion binding"/>
    <property type="evidence" value="ECO:0007669"/>
    <property type="project" value="InterPro"/>
</dbReference>
<dbReference type="PANTHER" id="PTHR47926:SF492">
    <property type="entry name" value="DYW DOMAIN-CONTAINING PROTEIN"/>
    <property type="match status" value="1"/>
</dbReference>
<comment type="similarity">
    <text evidence="1">Belongs to the PPR family. PCMP-H subfamily.</text>
</comment>
<dbReference type="Pfam" id="PF20431">
    <property type="entry name" value="E_motif"/>
    <property type="match status" value="1"/>
</dbReference>
<feature type="repeat" description="PPR" evidence="3">
    <location>
        <begin position="195"/>
        <end position="229"/>
    </location>
</feature>
<evidence type="ECO:0000256" key="1">
    <source>
        <dbReference type="ARBA" id="ARBA00006643"/>
    </source>
</evidence>
<dbReference type="InterPro" id="IPR002885">
    <property type="entry name" value="PPR_rpt"/>
</dbReference>
<dbReference type="FunFam" id="1.25.40.10:FF:002148">
    <property type="entry name" value="Pentatricopeptide repeat-containing protein At2g29760, chloroplastic"/>
    <property type="match status" value="1"/>
</dbReference>
<dbReference type="FunFam" id="1.25.40.10:FF:000470">
    <property type="entry name" value="Pentatricopeptide repeat-containing protein At5g66520"/>
    <property type="match status" value="1"/>
</dbReference>
<feature type="repeat" description="PPR" evidence="3">
    <location>
        <begin position="397"/>
        <end position="427"/>
    </location>
</feature>
<feature type="repeat" description="PPR" evidence="3">
    <location>
        <begin position="94"/>
        <end position="128"/>
    </location>
</feature>
<feature type="repeat" description="PPR" evidence="3">
    <location>
        <begin position="428"/>
        <end position="462"/>
    </location>
</feature>
<gene>
    <name evidence="5" type="ORF">RGQ29_020766</name>
</gene>
<dbReference type="PANTHER" id="PTHR47926">
    <property type="entry name" value="PENTATRICOPEPTIDE REPEAT-CONTAINING PROTEIN"/>
    <property type="match status" value="1"/>
</dbReference>
<dbReference type="InterPro" id="IPR046848">
    <property type="entry name" value="E_motif"/>
</dbReference>